<dbReference type="HOGENOM" id="CLU_026434_0_2_6"/>
<keyword evidence="8" id="KW-1185">Reference proteome</keyword>
<dbReference type="PANTHER" id="PTHR43667">
    <property type="entry name" value="CYCLOPROPANE-FATTY-ACYL-PHOSPHOLIPID SYNTHASE"/>
    <property type="match status" value="1"/>
</dbReference>
<evidence type="ECO:0000313" key="7">
    <source>
        <dbReference type="EMBL" id="EAR30393.1"/>
    </source>
</evidence>
<protein>
    <submittedName>
        <fullName evidence="7">Cyclopropane-fatty-acyl-phospholipid synthase</fullName>
    </submittedName>
</protein>
<dbReference type="Pfam" id="PF02353">
    <property type="entry name" value="CMAS"/>
    <property type="match status" value="1"/>
</dbReference>
<evidence type="ECO:0000256" key="3">
    <source>
        <dbReference type="ARBA" id="ARBA00022679"/>
    </source>
</evidence>
<dbReference type="GO" id="GO:0008168">
    <property type="term" value="F:methyltransferase activity"/>
    <property type="evidence" value="ECO:0007669"/>
    <property type="project" value="UniProtKB-KW"/>
</dbReference>
<dbReference type="Gene3D" id="3.40.50.150">
    <property type="entry name" value="Vaccinia Virus protein VP39"/>
    <property type="match status" value="1"/>
</dbReference>
<name>A4C4B1_9GAMM</name>
<dbReference type="Proteomes" id="UP000006201">
    <property type="component" value="Unassembled WGS sequence"/>
</dbReference>
<evidence type="ECO:0000256" key="5">
    <source>
        <dbReference type="ARBA" id="ARBA00023098"/>
    </source>
</evidence>
<feature type="active site" evidence="6">
    <location>
        <position position="395"/>
    </location>
</feature>
<proteinExistence type="inferred from homology"/>
<comment type="caution">
    <text evidence="7">The sequence shown here is derived from an EMBL/GenBank/DDBJ whole genome shotgun (WGS) entry which is preliminary data.</text>
</comment>
<dbReference type="InterPro" id="IPR003333">
    <property type="entry name" value="CMAS"/>
</dbReference>
<sequence length="427" mass="48970">MNIVEVTMEQTQSLQLSQSISWFNTKCRNLVFSLLDQIDNACIEIHEGAHFKTFGNPNADLKAQMHIHDLSCYIDFVKGGSIAAAEAFLDKKWTTPDLTHVIQVFARSQKQLDAIEQQASWLSKIKHKLLSIRNANTEQGSKKNILAHYDLGNELYTRFLDSSMMYSAAIYYSPEDTLAQAQQQKLALICDKLALKPTDHLIEIGTGWGALAIFAASHYGCKVTTTTISDAQYEWAAAEVKRLGLNDKITLLKQDYRLLSGQYDKLVSIEMIEAVGHEFMAGFFNKCNSLLKDDGTMLIQAITIADQRYHHYRKNVDFIQKYIFPGGCLPSIAVMSEHIAQQTNMMIDNIEDIGLHYARTLHDWRMQFDKNWQQISQFGYDEQFKRLWHYYLSYCEGAFIERVISTHHIVARKPSYKSSRDESILNY</sequence>
<dbReference type="eggNOG" id="COG2230">
    <property type="taxonomic scope" value="Bacteria"/>
</dbReference>
<reference evidence="7 8" key="1">
    <citation type="submission" date="2006-02" db="EMBL/GenBank/DDBJ databases">
        <authorList>
            <person name="Moran M.A."/>
            <person name="Kjelleberg S."/>
            <person name="Egan S."/>
            <person name="Saunders N."/>
            <person name="Thomas T."/>
            <person name="Ferriera S."/>
            <person name="Johnson J."/>
            <person name="Kravitz S."/>
            <person name="Halpern A."/>
            <person name="Remington K."/>
            <person name="Beeson K."/>
            <person name="Tran B."/>
            <person name="Rogers Y.-H."/>
            <person name="Friedman R."/>
            <person name="Venter J.C."/>
        </authorList>
    </citation>
    <scope>NUCLEOTIDE SEQUENCE [LARGE SCALE GENOMIC DNA]</scope>
    <source>
        <strain evidence="7 8">D2</strain>
    </source>
</reference>
<dbReference type="CDD" id="cd02440">
    <property type="entry name" value="AdoMet_MTases"/>
    <property type="match status" value="1"/>
</dbReference>
<evidence type="ECO:0000313" key="8">
    <source>
        <dbReference type="Proteomes" id="UP000006201"/>
    </source>
</evidence>
<evidence type="ECO:0000256" key="4">
    <source>
        <dbReference type="ARBA" id="ARBA00022691"/>
    </source>
</evidence>
<dbReference type="PIRSF" id="PIRSF003085">
    <property type="entry name" value="CMAS"/>
    <property type="match status" value="1"/>
</dbReference>
<evidence type="ECO:0000256" key="6">
    <source>
        <dbReference type="PIRSR" id="PIRSR003085-1"/>
    </source>
</evidence>
<dbReference type="STRING" id="87626.PTD2_02451"/>
<dbReference type="InterPro" id="IPR029063">
    <property type="entry name" value="SAM-dependent_MTases_sf"/>
</dbReference>
<dbReference type="SUPFAM" id="SSF53335">
    <property type="entry name" value="S-adenosyl-L-methionine-dependent methyltransferases"/>
    <property type="match status" value="1"/>
</dbReference>
<dbReference type="GO" id="GO:0008610">
    <property type="term" value="P:lipid biosynthetic process"/>
    <property type="evidence" value="ECO:0007669"/>
    <property type="project" value="InterPro"/>
</dbReference>
<dbReference type="InterPro" id="IPR050723">
    <property type="entry name" value="CFA/CMAS"/>
</dbReference>
<keyword evidence="2" id="KW-0489">Methyltransferase</keyword>
<dbReference type="AlphaFoldDB" id="A4C4B1"/>
<dbReference type="EMBL" id="AAOH01000001">
    <property type="protein sequence ID" value="EAR30393.1"/>
    <property type="molecule type" value="Genomic_DNA"/>
</dbReference>
<evidence type="ECO:0000256" key="2">
    <source>
        <dbReference type="ARBA" id="ARBA00022603"/>
    </source>
</evidence>
<dbReference type="PANTHER" id="PTHR43667:SF2">
    <property type="entry name" value="FATTY ACID C-METHYL TRANSFERASE"/>
    <property type="match status" value="1"/>
</dbReference>
<comment type="similarity">
    <text evidence="1">Belongs to the CFA/CMAS family.</text>
</comment>
<keyword evidence="4" id="KW-0949">S-adenosyl-L-methionine</keyword>
<keyword evidence="5" id="KW-0443">Lipid metabolism</keyword>
<gene>
    <name evidence="7" type="ORF">PTD2_02451</name>
</gene>
<organism evidence="7 8">
    <name type="scientific">Pseudoalteromonas tunicata D2</name>
    <dbReference type="NCBI Taxonomy" id="87626"/>
    <lineage>
        <taxon>Bacteria</taxon>
        <taxon>Pseudomonadati</taxon>
        <taxon>Pseudomonadota</taxon>
        <taxon>Gammaproteobacteria</taxon>
        <taxon>Alteromonadales</taxon>
        <taxon>Pseudoalteromonadaceae</taxon>
        <taxon>Pseudoalteromonas</taxon>
    </lineage>
</organism>
<keyword evidence="3" id="KW-0808">Transferase</keyword>
<dbReference type="GO" id="GO:0032259">
    <property type="term" value="P:methylation"/>
    <property type="evidence" value="ECO:0007669"/>
    <property type="project" value="UniProtKB-KW"/>
</dbReference>
<evidence type="ECO:0000256" key="1">
    <source>
        <dbReference type="ARBA" id="ARBA00010815"/>
    </source>
</evidence>
<accession>A4C4B1</accession>